<dbReference type="Gene3D" id="3.90.550.10">
    <property type="entry name" value="Spore Coat Polysaccharide Biosynthesis Protein SpsA, Chain A"/>
    <property type="match status" value="1"/>
</dbReference>
<sequence>MTTVLPTLVIFCKRPKLHQGKQRLAEDTSPEITLRIAESLLACVIEDAEHWQGNVVVACSSKNDIKWAKSKFSNARVISQTPFETSESIFNLGERLNYVDDKLRSQGHQQLIMIGTDAPILNQTHFDEVVTALTFNDIALSHADDGGVVIMANNLYWPDLSALPWSTNILSDSLAQLCSVKELNVRYTLSGYDIDYVSDLKKVFIDLQTDNRTARKALVSLIDELFHFSGKVSHV</sequence>
<dbReference type="OrthoDB" id="9798250at2"/>
<dbReference type="InterPro" id="IPR018641">
    <property type="entry name" value="Trfase_1_rSAM/seldom-assoc"/>
</dbReference>
<comment type="caution">
    <text evidence="1">The sequence shown here is derived from an EMBL/GenBank/DDBJ whole genome shotgun (WGS) entry which is preliminary data.</text>
</comment>
<dbReference type="EMBL" id="QYYH01000033">
    <property type="protein sequence ID" value="RJY18058.1"/>
    <property type="molecule type" value="Genomic_DNA"/>
</dbReference>
<dbReference type="AlphaFoldDB" id="A0A3A6TYQ0"/>
<keyword evidence="2" id="KW-1185">Reference proteome</keyword>
<dbReference type="PANTHER" id="PTHR36529:SF1">
    <property type="entry name" value="GLYCOSYLTRANSFERASE"/>
    <property type="match status" value="1"/>
</dbReference>
<reference evidence="1 2" key="1">
    <citation type="submission" date="2018-09" db="EMBL/GenBank/DDBJ databases">
        <title>Phylogeny of the Shewanellaceae, and recommendation for two new genera, Pseudoshewanella and Parashewanella.</title>
        <authorList>
            <person name="Wang G."/>
        </authorList>
    </citation>
    <scope>NUCLEOTIDE SEQUENCE [LARGE SCALE GENOMIC DNA]</scope>
    <source>
        <strain evidence="1 2">KCTC 22492</strain>
    </source>
</reference>
<protein>
    <submittedName>
        <fullName evidence="1">DUF2064 domain-containing protein</fullName>
    </submittedName>
</protein>
<evidence type="ECO:0000313" key="1">
    <source>
        <dbReference type="EMBL" id="RJY18058.1"/>
    </source>
</evidence>
<dbReference type="RefSeq" id="WP_121852947.1">
    <property type="nucleotide sequence ID" value="NZ_CP037952.1"/>
</dbReference>
<proteinExistence type="predicted"/>
<gene>
    <name evidence="1" type="ORF">D5R81_07030</name>
</gene>
<name>A0A3A6TYQ0_9GAMM</name>
<dbReference type="Pfam" id="PF09837">
    <property type="entry name" value="DUF2064"/>
    <property type="match status" value="1"/>
</dbReference>
<dbReference type="SUPFAM" id="SSF53448">
    <property type="entry name" value="Nucleotide-diphospho-sugar transferases"/>
    <property type="match status" value="1"/>
</dbReference>
<accession>A0A3A6TYQ0</accession>
<dbReference type="Proteomes" id="UP000273022">
    <property type="component" value="Unassembled WGS sequence"/>
</dbReference>
<dbReference type="PANTHER" id="PTHR36529">
    <property type="entry name" value="SLL1095 PROTEIN"/>
    <property type="match status" value="1"/>
</dbReference>
<dbReference type="InterPro" id="IPR029044">
    <property type="entry name" value="Nucleotide-diphossugar_trans"/>
</dbReference>
<evidence type="ECO:0000313" key="2">
    <source>
        <dbReference type="Proteomes" id="UP000273022"/>
    </source>
</evidence>
<organism evidence="1 2">
    <name type="scientific">Parashewanella spongiae</name>
    <dbReference type="NCBI Taxonomy" id="342950"/>
    <lineage>
        <taxon>Bacteria</taxon>
        <taxon>Pseudomonadati</taxon>
        <taxon>Pseudomonadota</taxon>
        <taxon>Gammaproteobacteria</taxon>
        <taxon>Alteromonadales</taxon>
        <taxon>Shewanellaceae</taxon>
        <taxon>Parashewanella</taxon>
    </lineage>
</organism>